<evidence type="ECO:0000313" key="3">
    <source>
        <dbReference type="Proteomes" id="UP001362999"/>
    </source>
</evidence>
<keyword evidence="3" id="KW-1185">Reference proteome</keyword>
<evidence type="ECO:0000256" key="1">
    <source>
        <dbReference type="SAM" id="Coils"/>
    </source>
</evidence>
<name>A0AAV9ZMS4_9AGAR</name>
<dbReference type="AlphaFoldDB" id="A0AAV9ZMS4"/>
<gene>
    <name evidence="2" type="ORF">R3P38DRAFT_2805262</name>
</gene>
<dbReference type="SUPFAM" id="SSF52047">
    <property type="entry name" value="RNI-like"/>
    <property type="match status" value="1"/>
</dbReference>
<evidence type="ECO:0008006" key="4">
    <source>
        <dbReference type="Google" id="ProtNLM"/>
    </source>
</evidence>
<proteinExistence type="predicted"/>
<sequence>MSNVSTVNKLLEQIQALSVAIEEQKRVLFDLEQRRSNARMTLNSYLDPMARLPLEIQSQIFLDVEPGTASKVPHPLAAPMVFLTISRLWHAIALAIPRLWTALKIEALPRRAGYIELCNLWIQRTQSLPLLLSLEGARGSLLLDPNTQDLVTRHRDGLESLNLGLSVTRWDNLYPERRILVRGPFPALRTLRVHANEGISFSKVDEWLDLLIAAPALTTCTFDNMSFNGMTRCTPAHRLVHPALRYLCFGEAYTFSSRLTHGNTATLLKYVTLPALQTLRITNLDIKESEFISFLARSSPPLRSLSLVFNQRWPPQFMSAIFKSMPTLTRLELVRASWSDPNFMLTLLTAAQDGALPLLHTLRVVMHAVRPYKIDYLRLSSILRTRRTTQQTPLAVFQLCFPSKDVEIAKESLNEEALAAFRQLAQDGLDIHIGPKEQNLVL</sequence>
<dbReference type="Gene3D" id="3.80.10.10">
    <property type="entry name" value="Ribonuclease Inhibitor"/>
    <property type="match status" value="1"/>
</dbReference>
<accession>A0AAV9ZMS4</accession>
<protein>
    <recommendedName>
        <fullName evidence="4">F-box domain-containing protein</fullName>
    </recommendedName>
</protein>
<dbReference type="EMBL" id="JAWWNJ010000128">
    <property type="protein sequence ID" value="KAK6987784.1"/>
    <property type="molecule type" value="Genomic_DNA"/>
</dbReference>
<evidence type="ECO:0000313" key="2">
    <source>
        <dbReference type="EMBL" id="KAK6987784.1"/>
    </source>
</evidence>
<dbReference type="Proteomes" id="UP001362999">
    <property type="component" value="Unassembled WGS sequence"/>
</dbReference>
<reference evidence="2 3" key="1">
    <citation type="journal article" date="2024" name="J Genomics">
        <title>Draft genome sequencing and assembly of Favolaschia claudopus CIRM-BRFM 2984 isolated from oak limbs.</title>
        <authorList>
            <person name="Navarro D."/>
            <person name="Drula E."/>
            <person name="Chaduli D."/>
            <person name="Cazenave R."/>
            <person name="Ahrendt S."/>
            <person name="Wang J."/>
            <person name="Lipzen A."/>
            <person name="Daum C."/>
            <person name="Barry K."/>
            <person name="Grigoriev I.V."/>
            <person name="Favel A."/>
            <person name="Rosso M.N."/>
            <person name="Martin F."/>
        </authorList>
    </citation>
    <scope>NUCLEOTIDE SEQUENCE [LARGE SCALE GENOMIC DNA]</scope>
    <source>
        <strain evidence="2 3">CIRM-BRFM 2984</strain>
    </source>
</reference>
<comment type="caution">
    <text evidence="2">The sequence shown here is derived from an EMBL/GenBank/DDBJ whole genome shotgun (WGS) entry which is preliminary data.</text>
</comment>
<feature type="coiled-coil region" evidence="1">
    <location>
        <begin position="7"/>
        <end position="34"/>
    </location>
</feature>
<organism evidence="2 3">
    <name type="scientific">Favolaschia claudopus</name>
    <dbReference type="NCBI Taxonomy" id="2862362"/>
    <lineage>
        <taxon>Eukaryota</taxon>
        <taxon>Fungi</taxon>
        <taxon>Dikarya</taxon>
        <taxon>Basidiomycota</taxon>
        <taxon>Agaricomycotina</taxon>
        <taxon>Agaricomycetes</taxon>
        <taxon>Agaricomycetidae</taxon>
        <taxon>Agaricales</taxon>
        <taxon>Marasmiineae</taxon>
        <taxon>Mycenaceae</taxon>
        <taxon>Favolaschia</taxon>
    </lineage>
</organism>
<dbReference type="InterPro" id="IPR032675">
    <property type="entry name" value="LRR_dom_sf"/>
</dbReference>
<keyword evidence="1" id="KW-0175">Coiled coil</keyword>